<dbReference type="GO" id="GO:0005634">
    <property type="term" value="C:nucleus"/>
    <property type="evidence" value="ECO:0007669"/>
    <property type="project" value="UniProtKB-SubCell"/>
</dbReference>
<keyword evidence="3" id="KW-0539">Nucleus</keyword>
<dbReference type="OrthoDB" id="47321at2759"/>
<keyword evidence="2" id="KW-0238">DNA-binding</keyword>
<dbReference type="PANTHER" id="PTHR10015">
    <property type="entry name" value="HEAT SHOCK TRANSCRIPTION FACTOR"/>
    <property type="match status" value="1"/>
</dbReference>
<reference evidence="7 8" key="1">
    <citation type="journal article" date="2012" name="Genome Biol.">
        <title>Genome and low-iron response of an oceanic diatom adapted to chronic iron limitation.</title>
        <authorList>
            <person name="Lommer M."/>
            <person name="Specht M."/>
            <person name="Roy A.S."/>
            <person name="Kraemer L."/>
            <person name="Andreson R."/>
            <person name="Gutowska M.A."/>
            <person name="Wolf J."/>
            <person name="Bergner S.V."/>
            <person name="Schilhabel M.B."/>
            <person name="Klostermeier U.C."/>
            <person name="Beiko R.G."/>
            <person name="Rosenstiel P."/>
            <person name="Hippler M."/>
            <person name="Laroche J."/>
        </authorList>
    </citation>
    <scope>NUCLEOTIDE SEQUENCE [LARGE SCALE GENOMIC DNA]</scope>
    <source>
        <strain evidence="7 8">CCMP1005</strain>
    </source>
</reference>
<dbReference type="GO" id="GO:0003700">
    <property type="term" value="F:DNA-binding transcription factor activity"/>
    <property type="evidence" value="ECO:0007669"/>
    <property type="project" value="InterPro"/>
</dbReference>
<feature type="region of interest" description="Disordered" evidence="5">
    <location>
        <begin position="1"/>
        <end position="21"/>
    </location>
</feature>
<evidence type="ECO:0000256" key="4">
    <source>
        <dbReference type="RuleBase" id="RU004020"/>
    </source>
</evidence>
<dbReference type="Pfam" id="PF00447">
    <property type="entry name" value="HSF_DNA-bind"/>
    <property type="match status" value="1"/>
</dbReference>
<dbReference type="eggNOG" id="KOG0627">
    <property type="taxonomic scope" value="Eukaryota"/>
</dbReference>
<dbReference type="Proteomes" id="UP000266841">
    <property type="component" value="Unassembled WGS sequence"/>
</dbReference>
<comment type="subcellular location">
    <subcellularLocation>
        <location evidence="1">Nucleus</location>
    </subcellularLocation>
</comment>
<evidence type="ECO:0000256" key="5">
    <source>
        <dbReference type="SAM" id="MobiDB-lite"/>
    </source>
</evidence>
<dbReference type="FunFam" id="1.10.10.10:FF:000479">
    <property type="entry name" value="Predicted protein"/>
    <property type="match status" value="1"/>
</dbReference>
<dbReference type="InterPro" id="IPR036388">
    <property type="entry name" value="WH-like_DNA-bd_sf"/>
</dbReference>
<evidence type="ECO:0000256" key="1">
    <source>
        <dbReference type="ARBA" id="ARBA00004123"/>
    </source>
</evidence>
<dbReference type="EMBL" id="AGNL01022927">
    <property type="protein sequence ID" value="EJK59422.1"/>
    <property type="molecule type" value="Genomic_DNA"/>
</dbReference>
<evidence type="ECO:0000259" key="6">
    <source>
        <dbReference type="SMART" id="SM00415"/>
    </source>
</evidence>
<dbReference type="InterPro" id="IPR036390">
    <property type="entry name" value="WH_DNA-bd_sf"/>
</dbReference>
<dbReference type="Gene3D" id="1.10.10.10">
    <property type="entry name" value="Winged helix-like DNA-binding domain superfamily/Winged helix DNA-binding domain"/>
    <property type="match status" value="1"/>
</dbReference>
<dbReference type="InterPro" id="IPR000232">
    <property type="entry name" value="HSF_DNA-bd"/>
</dbReference>
<comment type="similarity">
    <text evidence="4">Belongs to the HSF family.</text>
</comment>
<evidence type="ECO:0000256" key="3">
    <source>
        <dbReference type="ARBA" id="ARBA00023242"/>
    </source>
</evidence>
<dbReference type="AlphaFoldDB" id="K0SLQ6"/>
<dbReference type="SUPFAM" id="SSF46785">
    <property type="entry name" value="Winged helix' DNA-binding domain"/>
    <property type="match status" value="1"/>
</dbReference>
<dbReference type="GO" id="GO:0043565">
    <property type="term" value="F:sequence-specific DNA binding"/>
    <property type="evidence" value="ECO:0007669"/>
    <property type="project" value="InterPro"/>
</dbReference>
<evidence type="ECO:0000313" key="7">
    <source>
        <dbReference type="EMBL" id="EJK59422.1"/>
    </source>
</evidence>
<evidence type="ECO:0000313" key="8">
    <source>
        <dbReference type="Proteomes" id="UP000266841"/>
    </source>
</evidence>
<dbReference type="OMA" id="DYHDHAN"/>
<evidence type="ECO:0000256" key="2">
    <source>
        <dbReference type="ARBA" id="ARBA00023125"/>
    </source>
</evidence>
<accession>K0SLQ6</accession>
<comment type="caution">
    <text evidence="7">The sequence shown here is derived from an EMBL/GenBank/DDBJ whole genome shotgun (WGS) entry which is preliminary data.</text>
</comment>
<feature type="domain" description="HSF-type DNA-binding" evidence="6">
    <location>
        <begin position="105"/>
        <end position="199"/>
    </location>
</feature>
<gene>
    <name evidence="7" type="ORF">THAOC_20360</name>
</gene>
<keyword evidence="7" id="KW-0346">Stress response</keyword>
<sequence length="366" mass="41290">MPSHFLSSTAEAAEAAEAPPSSIDSACIQQPIAQHKPDLIIHHDYHDHANDATIDASTIKRPAKGGVVTPFRKSVWWVSSSLESLPYTFTLTPSSPHPLSLLTAVKLHLMLSSVEKNGFDDIIGWQPHGRAFIVRDIKRFTSEIMPEYFKQTKIASFQRQLNLYGFQRITAGRDKGAYYHEYFLKGEKFLSFCYDMKRRRVKGTRIRLPTNPDEEPNFYLLPPITETHLSRLASCSPNSIDDLTFTFGKPFHYMNSAAALPSLSTLPQLVVAARPSFGSSSVVSDERSAPEFGLEAHTSSPEIQSAMRQDSFKTINTESKSYDDASIDEFFDHLSMPIEEYHSKINRMYEGNDEQSYGHLIEQCIE</sequence>
<proteinExistence type="inferred from homology"/>
<dbReference type="PRINTS" id="PR00056">
    <property type="entry name" value="HSFDOMAIN"/>
</dbReference>
<dbReference type="SMART" id="SM00415">
    <property type="entry name" value="HSF"/>
    <property type="match status" value="1"/>
</dbReference>
<dbReference type="PANTHER" id="PTHR10015:SF206">
    <property type="entry name" value="HSF-TYPE DNA-BINDING DOMAIN-CONTAINING PROTEIN"/>
    <property type="match status" value="1"/>
</dbReference>
<name>K0SLQ6_THAOC</name>
<organism evidence="7 8">
    <name type="scientific">Thalassiosira oceanica</name>
    <name type="common">Marine diatom</name>
    <dbReference type="NCBI Taxonomy" id="159749"/>
    <lineage>
        <taxon>Eukaryota</taxon>
        <taxon>Sar</taxon>
        <taxon>Stramenopiles</taxon>
        <taxon>Ochrophyta</taxon>
        <taxon>Bacillariophyta</taxon>
        <taxon>Coscinodiscophyceae</taxon>
        <taxon>Thalassiosirophycidae</taxon>
        <taxon>Thalassiosirales</taxon>
        <taxon>Thalassiosiraceae</taxon>
        <taxon>Thalassiosira</taxon>
    </lineage>
</organism>
<protein>
    <submittedName>
        <fullName evidence="7">Heat shock factor</fullName>
    </submittedName>
</protein>
<keyword evidence="8" id="KW-1185">Reference proteome</keyword>